<sequence length="276" mass="30159">MISIGALNLHIEEAGPTDGPLVILLHGFPETSRAWRKVMQPLADKGLRVVAPDLRGYGKSDVPAGRDAYALDTLAADIVGLADALGAPTFALVGHDWGGIVAWAVAARHPERLSRLIILNAPHADTVKAEMRAHPAQILRSLYVGFFQIPRLPEALLGAFRFRALRRALTRTSRPLAFDAGDLDAYVESWSRPGGLTAMLNYYRALRLPRAPLGRIRVPTLILWGMKDGYLGAHLADAAAAMCDDARITRFNEATHWIQHEEPRQVATKIAAFVQG</sequence>
<evidence type="ECO:0000259" key="2">
    <source>
        <dbReference type="Pfam" id="PF00561"/>
    </source>
</evidence>
<dbReference type="GO" id="GO:0016787">
    <property type="term" value="F:hydrolase activity"/>
    <property type="evidence" value="ECO:0007669"/>
    <property type="project" value="UniProtKB-KW"/>
</dbReference>
<dbReference type="InterPro" id="IPR029058">
    <property type="entry name" value="AB_hydrolase_fold"/>
</dbReference>
<dbReference type="InterPro" id="IPR000639">
    <property type="entry name" value="Epox_hydrolase-like"/>
</dbReference>
<name>A0A7H0LH46_9SPHN</name>
<protein>
    <submittedName>
        <fullName evidence="3">Alpha/beta hydrolase</fullName>
    </submittedName>
</protein>
<dbReference type="PRINTS" id="PR00412">
    <property type="entry name" value="EPOXHYDRLASE"/>
</dbReference>
<gene>
    <name evidence="3" type="ORF">H3Z74_20255</name>
</gene>
<feature type="domain" description="AB hydrolase-1" evidence="2">
    <location>
        <begin position="20"/>
        <end position="263"/>
    </location>
</feature>
<organism evidence="3 4">
    <name type="scientific">Sphingomonas alpina</name>
    <dbReference type="NCBI Taxonomy" id="653931"/>
    <lineage>
        <taxon>Bacteria</taxon>
        <taxon>Pseudomonadati</taxon>
        <taxon>Pseudomonadota</taxon>
        <taxon>Alphaproteobacteria</taxon>
        <taxon>Sphingomonadales</taxon>
        <taxon>Sphingomonadaceae</taxon>
        <taxon>Sphingomonas</taxon>
    </lineage>
</organism>
<dbReference type="Proteomes" id="UP000516148">
    <property type="component" value="Chromosome"/>
</dbReference>
<dbReference type="InterPro" id="IPR000073">
    <property type="entry name" value="AB_hydrolase_1"/>
</dbReference>
<evidence type="ECO:0000256" key="1">
    <source>
        <dbReference type="ARBA" id="ARBA00022801"/>
    </source>
</evidence>
<dbReference type="KEGG" id="spap:H3Z74_20255"/>
<proteinExistence type="predicted"/>
<dbReference type="EMBL" id="CP061038">
    <property type="protein sequence ID" value="QNQ08999.1"/>
    <property type="molecule type" value="Genomic_DNA"/>
</dbReference>
<keyword evidence="4" id="KW-1185">Reference proteome</keyword>
<dbReference type="PRINTS" id="PR00111">
    <property type="entry name" value="ABHYDROLASE"/>
</dbReference>
<dbReference type="PANTHER" id="PTHR43329">
    <property type="entry name" value="EPOXIDE HYDROLASE"/>
    <property type="match status" value="1"/>
</dbReference>
<evidence type="ECO:0000313" key="4">
    <source>
        <dbReference type="Proteomes" id="UP000516148"/>
    </source>
</evidence>
<keyword evidence="1 3" id="KW-0378">Hydrolase</keyword>
<dbReference type="RefSeq" id="WP_187761324.1">
    <property type="nucleotide sequence ID" value="NZ_CP061038.1"/>
</dbReference>
<dbReference type="Gene3D" id="3.40.50.1820">
    <property type="entry name" value="alpha/beta hydrolase"/>
    <property type="match status" value="1"/>
</dbReference>
<dbReference type="Pfam" id="PF00561">
    <property type="entry name" value="Abhydrolase_1"/>
    <property type="match status" value="1"/>
</dbReference>
<dbReference type="SUPFAM" id="SSF53474">
    <property type="entry name" value="alpha/beta-Hydrolases"/>
    <property type="match status" value="1"/>
</dbReference>
<reference evidence="3 4" key="1">
    <citation type="submission" date="2020-09" db="EMBL/GenBank/DDBJ databases">
        <title>Sphingomonas sp., a new species isolated from pork steak.</title>
        <authorList>
            <person name="Heidler von Heilborn D."/>
        </authorList>
    </citation>
    <scope>NUCLEOTIDE SEQUENCE [LARGE SCALE GENOMIC DNA]</scope>
    <source>
        <strain evidence="4">S8-3T</strain>
    </source>
</reference>
<evidence type="ECO:0000313" key="3">
    <source>
        <dbReference type="EMBL" id="QNQ08999.1"/>
    </source>
</evidence>
<accession>A0A7H0LH46</accession>
<dbReference type="AlphaFoldDB" id="A0A7H0LH46"/>